<reference evidence="2" key="1">
    <citation type="submission" date="2013-07" db="EMBL/GenBank/DDBJ databases">
        <authorList>
            <person name="McIlroy S."/>
        </authorList>
    </citation>
    <scope>NUCLEOTIDE SEQUENCE [LARGE SCALE GENOMIC DNA]</scope>
    <source>
        <strain evidence="2">Run_A_D11</strain>
    </source>
</reference>
<evidence type="ECO:0000313" key="3">
    <source>
        <dbReference type="Proteomes" id="UP000035760"/>
    </source>
</evidence>
<proteinExistence type="predicted"/>
<protein>
    <submittedName>
        <fullName evidence="2">Uncharacterized protein</fullName>
    </submittedName>
</protein>
<dbReference type="AlphaFoldDB" id="W6M3V9"/>
<dbReference type="EMBL" id="CBTJ020000018">
    <property type="protein sequence ID" value="CDI01174.1"/>
    <property type="molecule type" value="Genomic_DNA"/>
</dbReference>
<feature type="region of interest" description="Disordered" evidence="1">
    <location>
        <begin position="123"/>
        <end position="146"/>
    </location>
</feature>
<name>W6M3V9_9GAMM</name>
<keyword evidence="3" id="KW-1185">Reference proteome</keyword>
<comment type="caution">
    <text evidence="2">The sequence shown here is derived from an EMBL/GenBank/DDBJ whole genome shotgun (WGS) entry which is preliminary data.</text>
</comment>
<sequence>MMSTHHPPGTTFAPDFAFQVALGVLEASDALAARRRPITPQAIARQFRAHLFLTRPTLAQIKHGLTQVQCWHNQMLTRDLLHHRSQLVTFGAQLQAQRRLLDEDQFYLDKMLRETDVLLHNTLTAPHGTPGLATAPGADPAGARET</sequence>
<reference evidence="2" key="2">
    <citation type="submission" date="2014-03" db="EMBL/GenBank/DDBJ databases">
        <title>Candidatus Competibacter-lineage genomes retrieved from metagenomes reveal functional metabolic diversity.</title>
        <authorList>
            <person name="McIlroy S.J."/>
            <person name="Albertsen M."/>
            <person name="Andresen E.K."/>
            <person name="Saunders A.M."/>
            <person name="Kristiansen R."/>
            <person name="Stokholm-Bjerregaard M."/>
            <person name="Nielsen K.L."/>
            <person name="Nielsen P.H."/>
        </authorList>
    </citation>
    <scope>NUCLEOTIDE SEQUENCE</scope>
    <source>
        <strain evidence="2">Run_A_D11</strain>
    </source>
</reference>
<dbReference type="RefSeq" id="WP_048670296.1">
    <property type="nucleotide sequence ID" value="NZ_CBTJ020000018.1"/>
</dbReference>
<evidence type="ECO:0000313" key="2">
    <source>
        <dbReference type="EMBL" id="CDI01174.1"/>
    </source>
</evidence>
<accession>W6M3V9</accession>
<organism evidence="2 3">
    <name type="scientific">Candidatus Competibacter denitrificans Run_A_D11</name>
    <dbReference type="NCBI Taxonomy" id="1400863"/>
    <lineage>
        <taxon>Bacteria</taxon>
        <taxon>Pseudomonadati</taxon>
        <taxon>Pseudomonadota</taxon>
        <taxon>Gammaproteobacteria</taxon>
        <taxon>Candidatus Competibacteraceae</taxon>
        <taxon>Candidatus Competibacter</taxon>
    </lineage>
</organism>
<dbReference type="Proteomes" id="UP000035760">
    <property type="component" value="Unassembled WGS sequence"/>
</dbReference>
<evidence type="ECO:0000256" key="1">
    <source>
        <dbReference type="SAM" id="MobiDB-lite"/>
    </source>
</evidence>
<gene>
    <name evidence="2" type="ORF">BN873_130009</name>
</gene>